<comment type="caution">
    <text evidence="2">The sequence shown here is derived from an EMBL/GenBank/DDBJ whole genome shotgun (WGS) entry which is preliminary data.</text>
</comment>
<keyword evidence="1" id="KW-0175">Coiled coil</keyword>
<evidence type="ECO:0000313" key="2">
    <source>
        <dbReference type="EMBL" id="TDT40159.1"/>
    </source>
</evidence>
<evidence type="ECO:0000256" key="1">
    <source>
        <dbReference type="SAM" id="Coils"/>
    </source>
</evidence>
<dbReference type="AlphaFoldDB" id="A0A4R7JTG0"/>
<keyword evidence="3" id="KW-1185">Reference proteome</keyword>
<keyword evidence="2" id="KW-0132">Cell division</keyword>
<dbReference type="SUPFAM" id="SSF58026">
    <property type="entry name" value="Delta-sleep-inducing peptide immunoreactive peptide"/>
    <property type="match status" value="1"/>
</dbReference>
<accession>A0A4R7JTG0</accession>
<dbReference type="OrthoDB" id="6120894at2"/>
<dbReference type="NCBIfam" id="TIGR02449">
    <property type="entry name" value="TIGR02449 family protein"/>
    <property type="match status" value="1"/>
</dbReference>
<reference evidence="2 3" key="1">
    <citation type="submission" date="2019-03" db="EMBL/GenBank/DDBJ databases">
        <title>Genomic Encyclopedia of Type Strains, Phase IV (KMG-IV): sequencing the most valuable type-strain genomes for metagenomic binning, comparative biology and taxonomic classification.</title>
        <authorList>
            <person name="Goeker M."/>
        </authorList>
    </citation>
    <scope>NUCLEOTIDE SEQUENCE [LARGE SCALE GENOMIC DNA]</scope>
    <source>
        <strain evidence="2 3">DSM 15505</strain>
    </source>
</reference>
<evidence type="ECO:0000313" key="3">
    <source>
        <dbReference type="Proteomes" id="UP000295830"/>
    </source>
</evidence>
<dbReference type="EMBL" id="SOAX01000004">
    <property type="protein sequence ID" value="TDT40159.1"/>
    <property type="molecule type" value="Genomic_DNA"/>
</dbReference>
<organism evidence="2 3">
    <name type="scientific">Halospina denitrificans</name>
    <dbReference type="NCBI Taxonomy" id="332522"/>
    <lineage>
        <taxon>Bacteria</taxon>
        <taxon>Pseudomonadati</taxon>
        <taxon>Pseudomonadota</taxon>
        <taxon>Gammaproteobacteria</taxon>
        <taxon>Halospina</taxon>
    </lineage>
</organism>
<name>A0A4R7JTG0_9GAMM</name>
<keyword evidence="2" id="KW-0131">Cell cycle</keyword>
<dbReference type="GO" id="GO:0051301">
    <property type="term" value="P:cell division"/>
    <property type="evidence" value="ECO:0007669"/>
    <property type="project" value="UniProtKB-KW"/>
</dbReference>
<sequence>MEQSELEALAARIDQLIERNRQLSAENARLRQAQEEWQQERVQLMQKNDMARHRIEAMITRLRSLEHH</sequence>
<proteinExistence type="predicted"/>
<dbReference type="Proteomes" id="UP000295830">
    <property type="component" value="Unassembled WGS sequence"/>
</dbReference>
<dbReference type="RefSeq" id="WP_133736189.1">
    <property type="nucleotide sequence ID" value="NZ_SOAX01000004.1"/>
</dbReference>
<protein>
    <submittedName>
        <fullName evidence="2">Cell division protein ZapB</fullName>
    </submittedName>
</protein>
<feature type="coiled-coil region" evidence="1">
    <location>
        <begin position="6"/>
        <end position="47"/>
    </location>
</feature>
<gene>
    <name evidence="2" type="ORF">DES49_1923</name>
</gene>
<dbReference type="InterPro" id="IPR012662">
    <property type="entry name" value="CHP02449"/>
</dbReference>